<accession>A0A410QDP8</accession>
<dbReference type="InterPro" id="IPR035328">
    <property type="entry name" value="DUF3048_C"/>
</dbReference>
<feature type="domain" description="DUF3048" evidence="2">
    <location>
        <begin position="222"/>
        <end position="331"/>
    </location>
</feature>
<dbReference type="InterPro" id="IPR021416">
    <property type="entry name" value="DUF3048_N"/>
</dbReference>
<proteinExistence type="predicted"/>
<dbReference type="RefSeq" id="WP_071139014.1">
    <property type="nucleotide sequence ID" value="NZ_CP035282.1"/>
</dbReference>
<keyword evidence="4" id="KW-1185">Reference proteome</keyword>
<evidence type="ECO:0000313" key="4">
    <source>
        <dbReference type="Proteomes" id="UP000287969"/>
    </source>
</evidence>
<dbReference type="Gene3D" id="3.50.90.10">
    <property type="entry name" value="YerB-like"/>
    <property type="match status" value="1"/>
</dbReference>
<dbReference type="Pfam" id="PF11258">
    <property type="entry name" value="DUF3048"/>
    <property type="match status" value="1"/>
</dbReference>
<reference evidence="4" key="1">
    <citation type="submission" date="2019-01" db="EMBL/GenBank/DDBJ databases">
        <title>Draft genomes of a novel of Sporanaerobacter strains.</title>
        <authorList>
            <person name="Ma S."/>
        </authorList>
    </citation>
    <scope>NUCLEOTIDE SEQUENCE [LARGE SCALE GENOMIC DNA]</scope>
    <source>
        <strain evidence="4">NJN-17</strain>
    </source>
</reference>
<dbReference type="Proteomes" id="UP000287969">
    <property type="component" value="Chromosome"/>
</dbReference>
<feature type="domain" description="DUF3048" evidence="1">
    <location>
        <begin position="51"/>
        <end position="194"/>
    </location>
</feature>
<dbReference type="Pfam" id="PF17479">
    <property type="entry name" value="DUF3048_C"/>
    <property type="match status" value="1"/>
</dbReference>
<evidence type="ECO:0000313" key="3">
    <source>
        <dbReference type="EMBL" id="QAT62143.1"/>
    </source>
</evidence>
<name>A0A410QDP8_9FIRM</name>
<protein>
    <submittedName>
        <fullName evidence="3">DUF3048 domain-containing protein</fullName>
    </submittedName>
</protein>
<gene>
    <name evidence="3" type="ORF">EQM13_11370</name>
</gene>
<dbReference type="OrthoDB" id="9779102at2"/>
<dbReference type="SUPFAM" id="SSF159774">
    <property type="entry name" value="YerB-like"/>
    <property type="match status" value="1"/>
</dbReference>
<dbReference type="AlphaFoldDB" id="A0A410QDP8"/>
<dbReference type="InterPro" id="IPR023158">
    <property type="entry name" value="YerB-like_sf"/>
</dbReference>
<sequence length="343" mass="39229">MKRNWLIAVTIILLVFNMIGCGKDDPEIGKNNKDEQTEKDEYVKNGIPSPLSGIYSSEEKVDRRPVAVMFDNHPGARWQSGLKDAEIVYEMVVEYPYTRYMAIYLINDPVLLGPIRSSRPCFVTTLLEYDPLYVRVGGSEQAKNDIKNLKVADIDGLTSSNEVFYRYSKTNKKSPHNLYSNMDIIRKTGIERGYREKGDFEGFKFNENDTDLNGRIAKNILIKYNKDNSTNYVYDEGEKNYIRYKDGKLHVDEFDNSPITAKNIIIQEAKTKTIDDAGRVEIDLVGNGKGIYITNGETVDITWSKKNRSSKTYFYDEKGQELVLNTGVTWIQVVNTNPDITIE</sequence>
<organism evidence="3 4">
    <name type="scientific">Acidilutibacter cellobiosedens</name>
    <dbReference type="NCBI Taxonomy" id="2507161"/>
    <lineage>
        <taxon>Bacteria</taxon>
        <taxon>Bacillati</taxon>
        <taxon>Bacillota</taxon>
        <taxon>Tissierellia</taxon>
        <taxon>Tissierellales</taxon>
        <taxon>Acidilutibacteraceae</taxon>
        <taxon>Acidilutibacter</taxon>
    </lineage>
</organism>
<dbReference type="KEGG" id="spoa:EQM13_11370"/>
<evidence type="ECO:0000259" key="2">
    <source>
        <dbReference type="Pfam" id="PF17479"/>
    </source>
</evidence>
<evidence type="ECO:0000259" key="1">
    <source>
        <dbReference type="Pfam" id="PF11258"/>
    </source>
</evidence>
<dbReference type="EMBL" id="CP035282">
    <property type="protein sequence ID" value="QAT62143.1"/>
    <property type="molecule type" value="Genomic_DNA"/>
</dbReference>